<organism evidence="4 5">
    <name type="scientific">Clostridium magnum DSM 2767</name>
    <dbReference type="NCBI Taxonomy" id="1121326"/>
    <lineage>
        <taxon>Bacteria</taxon>
        <taxon>Bacillati</taxon>
        <taxon>Bacillota</taxon>
        <taxon>Clostridia</taxon>
        <taxon>Eubacteriales</taxon>
        <taxon>Clostridiaceae</taxon>
        <taxon>Clostridium</taxon>
    </lineage>
</organism>
<dbReference type="Proteomes" id="UP000076603">
    <property type="component" value="Unassembled WGS sequence"/>
</dbReference>
<proteinExistence type="inferred from homology"/>
<dbReference type="Pfam" id="PF09335">
    <property type="entry name" value="VTT_dom"/>
    <property type="match status" value="1"/>
</dbReference>
<keyword evidence="2" id="KW-0812">Transmembrane</keyword>
<name>A0A161WWX1_9CLOT</name>
<comment type="caution">
    <text evidence="4">The sequence shown here is derived from an EMBL/GenBank/DDBJ whole genome shotgun (WGS) entry which is preliminary data.</text>
</comment>
<evidence type="ECO:0000256" key="2">
    <source>
        <dbReference type="SAM" id="Phobius"/>
    </source>
</evidence>
<dbReference type="STRING" id="1121326.CLMAG_32070"/>
<dbReference type="EMBL" id="LWAE01000003">
    <property type="protein sequence ID" value="KZL91448.1"/>
    <property type="molecule type" value="Genomic_DNA"/>
</dbReference>
<comment type="similarity">
    <text evidence="1">Belongs to the DedA family.</text>
</comment>
<dbReference type="PATRIC" id="fig|1121326.3.peg.3238"/>
<accession>A0A161WWX1</accession>
<dbReference type="PANTHER" id="PTHR42709">
    <property type="entry name" value="ALKALINE PHOSPHATASE LIKE PROTEIN"/>
    <property type="match status" value="1"/>
</dbReference>
<dbReference type="RefSeq" id="WP_066624156.1">
    <property type="nucleotide sequence ID" value="NZ_FQXL01000005.1"/>
</dbReference>
<dbReference type="GO" id="GO:0005886">
    <property type="term" value="C:plasma membrane"/>
    <property type="evidence" value="ECO:0007669"/>
    <property type="project" value="TreeGrafter"/>
</dbReference>
<feature type="transmembrane region" description="Helical" evidence="2">
    <location>
        <begin position="48"/>
        <end position="69"/>
    </location>
</feature>
<dbReference type="InterPro" id="IPR032816">
    <property type="entry name" value="VTT_dom"/>
</dbReference>
<protein>
    <submittedName>
        <fullName evidence="4">SNARE associated golgi protein</fullName>
    </submittedName>
</protein>
<keyword evidence="2" id="KW-1133">Transmembrane helix</keyword>
<feature type="transmembrane region" description="Helical" evidence="2">
    <location>
        <begin position="9"/>
        <end position="28"/>
    </location>
</feature>
<dbReference type="InterPro" id="IPR051311">
    <property type="entry name" value="DedA_domain"/>
</dbReference>
<feature type="domain" description="VTT" evidence="3">
    <location>
        <begin position="48"/>
        <end position="141"/>
    </location>
</feature>
<gene>
    <name evidence="4" type="ORF">CLMAG_32070</name>
</gene>
<dbReference type="AlphaFoldDB" id="A0A161WWX1"/>
<keyword evidence="5" id="KW-1185">Reference proteome</keyword>
<dbReference type="PANTHER" id="PTHR42709:SF11">
    <property type="entry name" value="DEDA FAMILY PROTEIN"/>
    <property type="match status" value="1"/>
</dbReference>
<feature type="transmembrane region" description="Helical" evidence="2">
    <location>
        <begin position="157"/>
        <end position="176"/>
    </location>
</feature>
<evidence type="ECO:0000259" key="3">
    <source>
        <dbReference type="Pfam" id="PF09335"/>
    </source>
</evidence>
<reference evidence="4 5" key="1">
    <citation type="submission" date="2016-04" db="EMBL/GenBank/DDBJ databases">
        <title>Genome sequence of Clostridium magnum DSM 2767.</title>
        <authorList>
            <person name="Poehlein A."/>
            <person name="Uhlig R."/>
            <person name="Fischer R."/>
            <person name="Bahl H."/>
            <person name="Daniel R."/>
        </authorList>
    </citation>
    <scope>NUCLEOTIDE SEQUENCE [LARGE SCALE GENOMIC DNA]</scope>
    <source>
        <strain evidence="4 5">DSM 2767</strain>
    </source>
</reference>
<keyword evidence="2" id="KW-0472">Membrane</keyword>
<evidence type="ECO:0000313" key="5">
    <source>
        <dbReference type="Proteomes" id="UP000076603"/>
    </source>
</evidence>
<sequence>MLTHMLEFIISYGVIGILIAALVEPIFMPVPMELVFIPVAMSNPKKAFFYSIILIAFSAIGSLLGYIVGKSTGRHLLCKLVSEKTLTKIEDMYNKNAFLTILTSAFTPIPYEAYVLSAGIFKINFKKFITSAVLSRVIRYIPQGIIISLYGDALINIIKNYTIALGLIVFIMILLIKKAKTSVS</sequence>
<evidence type="ECO:0000313" key="4">
    <source>
        <dbReference type="EMBL" id="KZL91448.1"/>
    </source>
</evidence>
<evidence type="ECO:0000256" key="1">
    <source>
        <dbReference type="ARBA" id="ARBA00010792"/>
    </source>
</evidence>